<evidence type="ECO:0000313" key="3">
    <source>
        <dbReference type="EMBL" id="SKB00806.1"/>
    </source>
</evidence>
<evidence type="ECO:0000313" key="5">
    <source>
        <dbReference type="Proteomes" id="UP000189735"/>
    </source>
</evidence>
<reference evidence="2 4" key="1">
    <citation type="journal article" date="2001" name="Int. J. Syst. Evol. Microbiol.">
        <title>Agreia bicolorata gen. nov., sp. nov., to accommodate actinobacteria isolated from narrow reed grass infected by the nematode Heteroanguina graminophila.</title>
        <authorList>
            <person name="Evtushenko L.I."/>
            <person name="Dorofeeva L.V."/>
            <person name="Dobrovolskaya T.G."/>
            <person name="Streshinskaya G.M."/>
            <person name="Subbotin S.A."/>
            <person name="Tiedje J.M."/>
        </authorList>
    </citation>
    <scope>NUCLEOTIDE SEQUENCE [LARGE SCALE GENOMIC DNA]</scope>
    <source>
        <strain evidence="2 4">VKM Ac-1804</strain>
    </source>
</reference>
<evidence type="ECO:0000256" key="1">
    <source>
        <dbReference type="SAM" id="SignalP"/>
    </source>
</evidence>
<dbReference type="Proteomes" id="UP000189735">
    <property type="component" value="Unassembled WGS sequence"/>
</dbReference>
<reference evidence="3" key="3">
    <citation type="submission" date="2017-02" db="EMBL/GenBank/DDBJ databases">
        <authorList>
            <person name="Peterson S.W."/>
        </authorList>
    </citation>
    <scope>NUCLEOTIDE SEQUENCE [LARGE SCALE GENOMIC DNA]</scope>
    <source>
        <strain evidence="3">VKM Ac-2052</strain>
    </source>
</reference>
<organism evidence="3 5">
    <name type="scientific">Agreia bicolorata</name>
    <dbReference type="NCBI Taxonomy" id="110935"/>
    <lineage>
        <taxon>Bacteria</taxon>
        <taxon>Bacillati</taxon>
        <taxon>Actinomycetota</taxon>
        <taxon>Actinomycetes</taxon>
        <taxon>Micrococcales</taxon>
        <taxon>Microbacteriaceae</taxon>
        <taxon>Agreia</taxon>
    </lineage>
</organism>
<feature type="chain" id="PRO_5010523208" evidence="1">
    <location>
        <begin position="28"/>
        <end position="391"/>
    </location>
</feature>
<dbReference type="Gene3D" id="3.40.190.10">
    <property type="entry name" value="Periplasmic binding protein-like II"/>
    <property type="match status" value="1"/>
</dbReference>
<keyword evidence="1" id="KW-0732">Signal</keyword>
<dbReference type="EMBL" id="JYFC01000005">
    <property type="protein sequence ID" value="KJC63791.1"/>
    <property type="molecule type" value="Genomic_DNA"/>
</dbReference>
<keyword evidence="4" id="KW-1185">Reference proteome</keyword>
<accession>A0A1T4YGA3</accession>
<dbReference type="Proteomes" id="UP000032503">
    <property type="component" value="Unassembled WGS sequence"/>
</dbReference>
<proteinExistence type="predicted"/>
<reference evidence="5" key="4">
    <citation type="submission" date="2017-02" db="EMBL/GenBank/DDBJ databases">
        <authorList>
            <person name="Varghese N."/>
            <person name="Submissions S."/>
        </authorList>
    </citation>
    <scope>NUCLEOTIDE SEQUENCE [LARGE SCALE GENOMIC DNA]</scope>
    <source>
        <strain evidence="5">VKM Ac-2052</strain>
    </source>
</reference>
<name>A0A1T4YGA3_9MICO</name>
<evidence type="ECO:0000313" key="2">
    <source>
        <dbReference type="EMBL" id="KJC63791.1"/>
    </source>
</evidence>
<feature type="signal peptide" evidence="1">
    <location>
        <begin position="1"/>
        <end position="27"/>
    </location>
</feature>
<dbReference type="EMBL" id="FUYG01000009">
    <property type="protein sequence ID" value="SKB00806.1"/>
    <property type="molecule type" value="Genomic_DNA"/>
</dbReference>
<gene>
    <name evidence="3" type="ORF">SAMN06295879_3081</name>
    <name evidence="2" type="ORF">TZ00_12155</name>
</gene>
<protein>
    <submittedName>
        <fullName evidence="2">Nitrate ABC transporter substrate-binding protein</fullName>
    </submittedName>
</protein>
<dbReference type="RefSeq" id="WP_052521534.1">
    <property type="nucleotide sequence ID" value="NZ_FUYG01000009.1"/>
</dbReference>
<evidence type="ECO:0000313" key="4">
    <source>
        <dbReference type="Proteomes" id="UP000032503"/>
    </source>
</evidence>
<reference evidence="2" key="2">
    <citation type="submission" date="2015-02" db="EMBL/GenBank/DDBJ databases">
        <authorList>
            <person name="Vasilyev I.Y."/>
            <person name="Siniagina M.N."/>
            <person name="Malanin S.Y."/>
            <person name="Boulygina E.A."/>
            <person name="Grygoryeva T.V."/>
            <person name="Yarullina D.R."/>
            <person name="Ilinskaya O.N."/>
        </authorList>
    </citation>
    <scope>NUCLEOTIDE SEQUENCE</scope>
    <source>
        <strain evidence="2">VKM Ac-1804</strain>
    </source>
</reference>
<sequence>MRITRSRSLMAAGLLATTALVLTGCSAGGTDTPTDAAKDLKIGSVDLAAAGCPATITIQTDWNPEAEHGHLYSMFGDDAVVDAGNKSVSGPLYSKGEYTGVNLEVRSGGPAIGFQTVTSQMYTDNSITLGYANTDEAIQLSADMPTTAVFAPLEINPQMIMWDPKTYPDVKTIADLAKAGAVIKYFGGAAYMEYLKGAGIVPEAQADGGYDGTPANFVTAQGKDAQQGFASAEPYIYENEVDAWKKPVAYQLIHDAGYPIYAAAVSVRSADLEKLSPCLTKLVPVLQQAEVDYFADPATTNKLILDLVNQFDTGWVYDEGVADYSVDTMKKLGLVSNGDNAYIGDFDEARVQKILDIDTPIFTKLGTPPAEGLKTSDLFTNEFIDQSIGLK</sequence>
<dbReference type="PROSITE" id="PS51257">
    <property type="entry name" value="PROKAR_LIPOPROTEIN"/>
    <property type="match status" value="1"/>
</dbReference>
<dbReference type="AlphaFoldDB" id="A0A1T4YGA3"/>